<dbReference type="Proteomes" id="UP001144396">
    <property type="component" value="Unassembled WGS sequence"/>
</dbReference>
<proteinExistence type="predicted"/>
<gene>
    <name evidence="1" type="ORF">ARHIZOSPH14_07090</name>
</gene>
<dbReference type="AlphaFoldDB" id="A0A9W6CWE2"/>
<comment type="caution">
    <text evidence="1">The sequence shown here is derived from an EMBL/GenBank/DDBJ whole genome shotgun (WGS) entry which is preliminary data.</text>
</comment>
<organism evidence="1 2">
    <name type="scientific">Agromyces rhizosphaerae</name>
    <dbReference type="NCBI Taxonomy" id="88374"/>
    <lineage>
        <taxon>Bacteria</taxon>
        <taxon>Bacillati</taxon>
        <taxon>Actinomycetota</taxon>
        <taxon>Actinomycetes</taxon>
        <taxon>Micrococcales</taxon>
        <taxon>Microbacteriaceae</taxon>
        <taxon>Agromyces</taxon>
    </lineage>
</organism>
<dbReference type="GO" id="GO:0006355">
    <property type="term" value="P:regulation of DNA-templated transcription"/>
    <property type="evidence" value="ECO:0007669"/>
    <property type="project" value="InterPro"/>
</dbReference>
<evidence type="ECO:0008006" key="3">
    <source>
        <dbReference type="Google" id="ProtNLM"/>
    </source>
</evidence>
<accession>A0A9W6CWE2</accession>
<sequence>MSYAKVSLSLSDADIAFLDGETLSGAYPSRSAAVQDAVRMLRESRLADAYAEAFGEWDDDGWDATAADGTSADGSSVA</sequence>
<dbReference type="CDD" id="cd22231">
    <property type="entry name" value="RHH_NikR_HicB-like"/>
    <property type="match status" value="1"/>
</dbReference>
<keyword evidence="2" id="KW-1185">Reference proteome</keyword>
<dbReference type="SUPFAM" id="SSF47598">
    <property type="entry name" value="Ribbon-helix-helix"/>
    <property type="match status" value="1"/>
</dbReference>
<evidence type="ECO:0000313" key="1">
    <source>
        <dbReference type="EMBL" id="GLI26467.1"/>
    </source>
</evidence>
<name>A0A9W6CWE2_9MICO</name>
<protein>
    <recommendedName>
        <fullName evidence="3">Antitoxin</fullName>
    </recommendedName>
</protein>
<reference evidence="1" key="1">
    <citation type="submission" date="2022-12" db="EMBL/GenBank/DDBJ databases">
        <title>Reference genome sequencing for broad-spectrum identification of bacterial and archaeal isolates by mass spectrometry.</title>
        <authorList>
            <person name="Sekiguchi Y."/>
            <person name="Tourlousse D.M."/>
        </authorList>
    </citation>
    <scope>NUCLEOTIDE SEQUENCE</scope>
    <source>
        <strain evidence="1">14</strain>
    </source>
</reference>
<dbReference type="EMBL" id="BSDP01000001">
    <property type="protein sequence ID" value="GLI26467.1"/>
    <property type="molecule type" value="Genomic_DNA"/>
</dbReference>
<dbReference type="InterPro" id="IPR010985">
    <property type="entry name" value="Ribbon_hlx_hlx"/>
</dbReference>
<evidence type="ECO:0000313" key="2">
    <source>
        <dbReference type="Proteomes" id="UP001144396"/>
    </source>
</evidence>
<dbReference type="RefSeq" id="WP_281882468.1">
    <property type="nucleotide sequence ID" value="NZ_BSDP01000001.1"/>
</dbReference>